<dbReference type="SUPFAM" id="SSF50249">
    <property type="entry name" value="Nucleic acid-binding proteins"/>
    <property type="match status" value="1"/>
</dbReference>
<evidence type="ECO:0000256" key="9">
    <source>
        <dbReference type="ARBA" id="ARBA00023204"/>
    </source>
</evidence>
<keyword evidence="6 11" id="KW-0862">Zinc</keyword>
<organism evidence="14 15">
    <name type="scientific">Aquirufa antheringensis</name>
    <dbReference type="NCBI Taxonomy" id="2516559"/>
    <lineage>
        <taxon>Bacteria</taxon>
        <taxon>Pseudomonadati</taxon>
        <taxon>Bacteroidota</taxon>
        <taxon>Cytophagia</taxon>
        <taxon>Cytophagales</taxon>
        <taxon>Flectobacillaceae</taxon>
        <taxon>Aquirufa</taxon>
    </lineage>
</organism>
<feature type="binding site" evidence="11">
    <location>
        <position position="406"/>
    </location>
    <ligand>
        <name>Zn(2+)</name>
        <dbReference type="ChEBI" id="CHEBI:29105"/>
    </ligand>
</feature>
<dbReference type="PROSITE" id="PS50172">
    <property type="entry name" value="BRCT"/>
    <property type="match status" value="1"/>
</dbReference>
<dbReference type="PANTHER" id="PTHR23389">
    <property type="entry name" value="CHROMOSOME TRANSMISSION FIDELITY FACTOR 18"/>
    <property type="match status" value="1"/>
</dbReference>
<dbReference type="Gene3D" id="3.30.470.30">
    <property type="entry name" value="DNA ligase/mRNA capping enzyme"/>
    <property type="match status" value="1"/>
</dbReference>
<dbReference type="HAMAP" id="MF_01588">
    <property type="entry name" value="DNA_ligase_A"/>
    <property type="match status" value="1"/>
</dbReference>
<evidence type="ECO:0000256" key="6">
    <source>
        <dbReference type="ARBA" id="ARBA00022833"/>
    </source>
</evidence>
<dbReference type="OrthoDB" id="9759736at2"/>
<dbReference type="CDD" id="cd00114">
    <property type="entry name" value="LIGANc"/>
    <property type="match status" value="1"/>
</dbReference>
<dbReference type="InterPro" id="IPR004149">
    <property type="entry name" value="Znf_DNAligase_C4"/>
</dbReference>
<dbReference type="Pfam" id="PF03120">
    <property type="entry name" value="OB_DNA_ligase"/>
    <property type="match status" value="1"/>
</dbReference>
<keyword evidence="2 11" id="KW-0436">Ligase</keyword>
<dbReference type="InterPro" id="IPR041663">
    <property type="entry name" value="DisA/LigA_HHH"/>
</dbReference>
<dbReference type="InterPro" id="IPR018239">
    <property type="entry name" value="DNA_ligase_AS"/>
</dbReference>
<comment type="cofactor">
    <cofactor evidence="11">
        <name>Mg(2+)</name>
        <dbReference type="ChEBI" id="CHEBI:18420"/>
    </cofactor>
    <cofactor evidence="11">
        <name>Mn(2+)</name>
        <dbReference type="ChEBI" id="CHEBI:29035"/>
    </cofactor>
</comment>
<evidence type="ECO:0000256" key="2">
    <source>
        <dbReference type="ARBA" id="ARBA00022598"/>
    </source>
</evidence>
<dbReference type="RefSeq" id="WP_130923364.1">
    <property type="nucleotide sequence ID" value="NZ_JAANON010000001.1"/>
</dbReference>
<reference evidence="14 15" key="1">
    <citation type="submission" date="2019-02" db="EMBL/GenBank/DDBJ databases">
        <title>Genome of a new Bacteroidetes strain.</title>
        <authorList>
            <person name="Pitt A."/>
        </authorList>
    </citation>
    <scope>NUCLEOTIDE SEQUENCE [LARGE SCALE GENOMIC DNA]</scope>
    <source>
        <strain evidence="14 15">103A-SOEBACH</strain>
    </source>
</reference>
<evidence type="ECO:0000256" key="10">
    <source>
        <dbReference type="ARBA" id="ARBA00034005"/>
    </source>
</evidence>
<feature type="binding site" evidence="11">
    <location>
        <position position="111"/>
    </location>
    <ligand>
        <name>NAD(+)</name>
        <dbReference type="ChEBI" id="CHEBI:57540"/>
    </ligand>
</feature>
<feature type="binding site" evidence="11">
    <location>
        <begin position="31"/>
        <end position="35"/>
    </location>
    <ligand>
        <name>NAD(+)</name>
        <dbReference type="ChEBI" id="CHEBI:57540"/>
    </ligand>
</feature>
<dbReference type="Pfam" id="PF12826">
    <property type="entry name" value="HHH_2"/>
    <property type="match status" value="1"/>
</dbReference>
<dbReference type="GO" id="GO:0046872">
    <property type="term" value="F:metal ion binding"/>
    <property type="evidence" value="ECO:0007669"/>
    <property type="project" value="UniProtKB-KW"/>
</dbReference>
<dbReference type="GO" id="GO:0006281">
    <property type="term" value="P:DNA repair"/>
    <property type="evidence" value="ECO:0007669"/>
    <property type="project" value="UniProtKB-KW"/>
</dbReference>
<proteinExistence type="inferred from homology"/>
<comment type="function">
    <text evidence="1 11">DNA ligase that catalyzes the formation of phosphodiester linkages between 5'-phosphoryl and 3'-hydroxyl groups in double-stranded DNA using NAD as a coenzyme and as the energy source for the reaction. It is essential for DNA replication and repair of damaged DNA.</text>
</comment>
<dbReference type="FunFam" id="1.10.150.20:FF:000007">
    <property type="entry name" value="DNA ligase"/>
    <property type="match status" value="1"/>
</dbReference>
<keyword evidence="8 11" id="KW-0520">NAD</keyword>
<dbReference type="EC" id="6.5.1.2" evidence="11 12"/>
<dbReference type="Gene3D" id="2.40.50.140">
    <property type="entry name" value="Nucleic acid-binding proteins"/>
    <property type="match status" value="1"/>
</dbReference>
<comment type="caution">
    <text evidence="14">The sequence shown here is derived from an EMBL/GenBank/DDBJ whole genome shotgun (WGS) entry which is preliminary data.</text>
</comment>
<evidence type="ECO:0000256" key="1">
    <source>
        <dbReference type="ARBA" id="ARBA00004067"/>
    </source>
</evidence>
<dbReference type="InterPro" id="IPR013839">
    <property type="entry name" value="DNAligase_adenylation"/>
</dbReference>
<feature type="binding site" evidence="11">
    <location>
        <position position="403"/>
    </location>
    <ligand>
        <name>Zn(2+)</name>
        <dbReference type="ChEBI" id="CHEBI:29105"/>
    </ligand>
</feature>
<dbReference type="Gene3D" id="6.20.10.30">
    <property type="match status" value="1"/>
</dbReference>
<feature type="domain" description="BRCT" evidence="13">
    <location>
        <begin position="587"/>
        <end position="665"/>
    </location>
</feature>
<evidence type="ECO:0000256" key="3">
    <source>
        <dbReference type="ARBA" id="ARBA00022705"/>
    </source>
</evidence>
<feature type="binding site" evidence="11">
    <location>
        <position position="427"/>
    </location>
    <ligand>
        <name>Zn(2+)</name>
        <dbReference type="ChEBI" id="CHEBI:29105"/>
    </ligand>
</feature>
<dbReference type="FunFam" id="3.30.470.30:FF:000001">
    <property type="entry name" value="DNA ligase"/>
    <property type="match status" value="1"/>
</dbReference>
<dbReference type="GO" id="GO:0003911">
    <property type="term" value="F:DNA ligase (NAD+) activity"/>
    <property type="evidence" value="ECO:0007669"/>
    <property type="project" value="UniProtKB-UniRule"/>
</dbReference>
<feature type="binding site" evidence="11">
    <location>
        <position position="421"/>
    </location>
    <ligand>
        <name>Zn(2+)</name>
        <dbReference type="ChEBI" id="CHEBI:29105"/>
    </ligand>
</feature>
<protein>
    <recommendedName>
        <fullName evidence="11 12">DNA ligase</fullName>
        <ecNumber evidence="11 12">6.5.1.2</ecNumber>
    </recommendedName>
    <alternativeName>
        <fullName evidence="11">Polydeoxyribonucleotide synthase [NAD(+)]</fullName>
    </alternativeName>
</protein>
<dbReference type="EMBL" id="SEWY01000003">
    <property type="protein sequence ID" value="TBH73247.1"/>
    <property type="molecule type" value="Genomic_DNA"/>
</dbReference>
<keyword evidence="7 11" id="KW-0460">Magnesium</keyword>
<dbReference type="PANTHER" id="PTHR23389:SF9">
    <property type="entry name" value="DNA LIGASE"/>
    <property type="match status" value="1"/>
</dbReference>
<feature type="binding site" evidence="11">
    <location>
        <position position="286"/>
    </location>
    <ligand>
        <name>NAD(+)</name>
        <dbReference type="ChEBI" id="CHEBI:57540"/>
    </ligand>
</feature>
<dbReference type="InterPro" id="IPR004150">
    <property type="entry name" value="NAD_DNA_ligase_OB"/>
</dbReference>
<dbReference type="Gene3D" id="1.10.150.20">
    <property type="entry name" value="5' to 3' exonuclease, C-terminal subdomain"/>
    <property type="match status" value="2"/>
</dbReference>
<dbReference type="InterPro" id="IPR033136">
    <property type="entry name" value="DNA_ligase_CS"/>
</dbReference>
<dbReference type="PROSITE" id="PS01055">
    <property type="entry name" value="DNA_LIGASE_N1"/>
    <property type="match status" value="1"/>
</dbReference>
<dbReference type="Pfam" id="PF03119">
    <property type="entry name" value="DNA_ligase_ZBD"/>
    <property type="match status" value="1"/>
</dbReference>
<dbReference type="FunFam" id="1.10.150.20:FF:000006">
    <property type="entry name" value="DNA ligase"/>
    <property type="match status" value="1"/>
</dbReference>
<evidence type="ECO:0000259" key="13">
    <source>
        <dbReference type="PROSITE" id="PS50172"/>
    </source>
</evidence>
<keyword evidence="5 11" id="KW-0227">DNA damage</keyword>
<dbReference type="Gene3D" id="1.10.287.610">
    <property type="entry name" value="Helix hairpin bin"/>
    <property type="match status" value="1"/>
</dbReference>
<feature type="binding site" evidence="11">
    <location>
        <position position="171"/>
    </location>
    <ligand>
        <name>NAD(+)</name>
        <dbReference type="ChEBI" id="CHEBI:57540"/>
    </ligand>
</feature>
<comment type="similarity">
    <text evidence="11">Belongs to the NAD-dependent DNA ligase family. LigA subfamily.</text>
</comment>
<dbReference type="GO" id="GO:0006260">
    <property type="term" value="P:DNA replication"/>
    <property type="evidence" value="ECO:0007669"/>
    <property type="project" value="UniProtKB-KW"/>
</dbReference>
<sequence>MDINQRMNELIEKINLYNEAYYQQNESIISDQAFDLLLAELIKLEQENPLFARSDSPTQKVGGTITKEFKSVTHQFPMLSLGNTYNETDLRDFDERVKKGLEGEDFEYVCELKFDGVALSFWYTNGVLQKGVTRGDGTRGDDITANVKTIKSLPIRVSSTILPSTYEIRGEGYMPITSFDRINAEKIAKGDQPLANPRNAASGTFKMQDSAEVARREMECFIYSYLGNENPFNSHSEALEHLKSVGFSISPTYRVCASIDEVLTYIEDWTEKRNDLPLNTDGIVIKVNDFGQQERLGFTAKSPRWAIAFKYPSEIAQTRINSVSYQVGRTGNVTPVANLEPVYLAGTVIKRASIHNANEMERLDLREGDTVFIEKGGEIIPKITGVDTSARKEGNAFVFPHACPSCSTELVRLEGEANHYCPNDTGCPPQIKGKIEHFIARKALNIENLGTETVDLLFEKGIVQNVADLYDLNADKFIGLEGFQSKSIQNILSSIEKSKQIPFRQVLFGLGIRHVGATIAEKLVLHFHSLENLMQASLEDLIAVPEIGDRIALSVLEYFAASENKDIIERLKRAGVQFSEEISEIVLETTALDGKTFVISGVFSHFDRDGLKAKIIANGGKVVSSISAKLDYLVAGENMGPAKLEKANSLSIPIISEDEFIALLS</sequence>
<evidence type="ECO:0000313" key="14">
    <source>
        <dbReference type="EMBL" id="TBH73247.1"/>
    </source>
</evidence>
<evidence type="ECO:0000256" key="12">
    <source>
        <dbReference type="RuleBase" id="RU000618"/>
    </source>
</evidence>
<dbReference type="SUPFAM" id="SSF56091">
    <property type="entry name" value="DNA ligase/mRNA capping enzyme, catalytic domain"/>
    <property type="match status" value="1"/>
</dbReference>
<dbReference type="PROSITE" id="PS01056">
    <property type="entry name" value="DNA_LIGASE_N2"/>
    <property type="match status" value="1"/>
</dbReference>
<dbReference type="AlphaFoldDB" id="A0A4Q9BBN1"/>
<dbReference type="InterPro" id="IPR001679">
    <property type="entry name" value="DNA_ligase"/>
</dbReference>
<evidence type="ECO:0000256" key="5">
    <source>
        <dbReference type="ARBA" id="ARBA00022763"/>
    </source>
</evidence>
<evidence type="ECO:0000256" key="8">
    <source>
        <dbReference type="ARBA" id="ARBA00023027"/>
    </source>
</evidence>
<dbReference type="NCBIfam" id="NF005932">
    <property type="entry name" value="PRK07956.1"/>
    <property type="match status" value="1"/>
</dbReference>
<name>A0A4Q9BBN1_9BACT</name>
<evidence type="ECO:0000313" key="15">
    <source>
        <dbReference type="Proteomes" id="UP000293583"/>
    </source>
</evidence>
<dbReference type="SMART" id="SM00532">
    <property type="entry name" value="LIGANc"/>
    <property type="match status" value="1"/>
</dbReference>
<keyword evidence="3 11" id="KW-0235">DNA replication</keyword>
<dbReference type="PIRSF" id="PIRSF001604">
    <property type="entry name" value="LigA"/>
    <property type="match status" value="1"/>
</dbReference>
<feature type="binding site" evidence="11">
    <location>
        <begin position="80"/>
        <end position="81"/>
    </location>
    <ligand>
        <name>NAD(+)</name>
        <dbReference type="ChEBI" id="CHEBI:57540"/>
    </ligand>
</feature>
<keyword evidence="4 11" id="KW-0479">Metal-binding</keyword>
<dbReference type="Proteomes" id="UP000293583">
    <property type="component" value="Unassembled WGS sequence"/>
</dbReference>
<comment type="catalytic activity">
    <reaction evidence="10 11 12">
        <text>NAD(+) + (deoxyribonucleotide)n-3'-hydroxyl + 5'-phospho-(deoxyribonucleotide)m = (deoxyribonucleotide)n+m + AMP + beta-nicotinamide D-nucleotide.</text>
        <dbReference type="EC" id="6.5.1.2"/>
    </reaction>
</comment>
<dbReference type="GO" id="GO:0005829">
    <property type="term" value="C:cytosol"/>
    <property type="evidence" value="ECO:0007669"/>
    <property type="project" value="TreeGrafter"/>
</dbReference>
<feature type="binding site" evidence="11">
    <location>
        <position position="134"/>
    </location>
    <ligand>
        <name>NAD(+)</name>
        <dbReference type="ChEBI" id="CHEBI:57540"/>
    </ligand>
</feature>
<evidence type="ECO:0000256" key="11">
    <source>
        <dbReference type="HAMAP-Rule" id="MF_01588"/>
    </source>
</evidence>
<dbReference type="Pfam" id="PF00533">
    <property type="entry name" value="BRCT"/>
    <property type="match status" value="1"/>
</dbReference>
<accession>A0A4Q9BBN1</accession>
<feature type="active site" description="N6-AMP-lysine intermediate" evidence="11">
    <location>
        <position position="113"/>
    </location>
</feature>
<keyword evidence="15" id="KW-1185">Reference proteome</keyword>
<feature type="binding site" evidence="11">
    <location>
        <position position="310"/>
    </location>
    <ligand>
        <name>NAD(+)</name>
        <dbReference type="ChEBI" id="CHEBI:57540"/>
    </ligand>
</feature>
<dbReference type="InterPro" id="IPR036420">
    <property type="entry name" value="BRCT_dom_sf"/>
</dbReference>
<gene>
    <name evidence="11 14" type="primary">ligA</name>
    <name evidence="14" type="ORF">EWU20_07705</name>
</gene>
<dbReference type="InterPro" id="IPR010994">
    <property type="entry name" value="RuvA_2-like"/>
</dbReference>
<dbReference type="SUPFAM" id="SSF52113">
    <property type="entry name" value="BRCT domain"/>
    <property type="match status" value="1"/>
</dbReference>
<dbReference type="Gene3D" id="3.40.50.10190">
    <property type="entry name" value="BRCT domain"/>
    <property type="match status" value="1"/>
</dbReference>
<dbReference type="CDD" id="cd17748">
    <property type="entry name" value="BRCT_DNA_ligase_like"/>
    <property type="match status" value="1"/>
</dbReference>
<dbReference type="InterPro" id="IPR013840">
    <property type="entry name" value="DNAligase_N"/>
</dbReference>
<dbReference type="Pfam" id="PF01653">
    <property type="entry name" value="DNA_ligase_aden"/>
    <property type="match status" value="1"/>
</dbReference>
<evidence type="ECO:0000256" key="7">
    <source>
        <dbReference type="ARBA" id="ARBA00022842"/>
    </source>
</evidence>
<dbReference type="NCBIfam" id="TIGR00575">
    <property type="entry name" value="dnlj"/>
    <property type="match status" value="1"/>
</dbReference>
<dbReference type="SUPFAM" id="SSF47781">
    <property type="entry name" value="RuvA domain 2-like"/>
    <property type="match status" value="1"/>
</dbReference>
<evidence type="ECO:0000256" key="4">
    <source>
        <dbReference type="ARBA" id="ARBA00022723"/>
    </source>
</evidence>
<dbReference type="InterPro" id="IPR001357">
    <property type="entry name" value="BRCT_dom"/>
</dbReference>
<keyword evidence="11" id="KW-0464">Manganese</keyword>
<keyword evidence="9 11" id="KW-0234">DNA repair</keyword>
<dbReference type="InterPro" id="IPR012340">
    <property type="entry name" value="NA-bd_OB-fold"/>
</dbReference>
<dbReference type="SMART" id="SM00292">
    <property type="entry name" value="BRCT"/>
    <property type="match status" value="1"/>
</dbReference>